<dbReference type="SUPFAM" id="SSF47095">
    <property type="entry name" value="HMG-box"/>
    <property type="match status" value="1"/>
</dbReference>
<dbReference type="GO" id="GO:0000785">
    <property type="term" value="C:chromatin"/>
    <property type="evidence" value="ECO:0007669"/>
    <property type="project" value="UniProtKB-ARBA"/>
</dbReference>
<dbReference type="PROSITE" id="PS50118">
    <property type="entry name" value="HMG_BOX_2"/>
    <property type="match status" value="1"/>
</dbReference>
<dbReference type="InterPro" id="IPR036910">
    <property type="entry name" value="HMG_box_dom_sf"/>
</dbReference>
<dbReference type="GO" id="GO:0003682">
    <property type="term" value="F:chromatin binding"/>
    <property type="evidence" value="ECO:0007669"/>
    <property type="project" value="UniProtKB-ARBA"/>
</dbReference>
<gene>
    <name evidence="8" type="ORF">CFOL_v3_32863</name>
</gene>
<accession>A0A1Q3DAJ2</accession>
<evidence type="ECO:0000256" key="3">
    <source>
        <dbReference type="ARBA" id="ARBA00023125"/>
    </source>
</evidence>
<evidence type="ECO:0000256" key="2">
    <source>
        <dbReference type="ARBA" id="ARBA00008774"/>
    </source>
</evidence>
<evidence type="ECO:0000313" key="8">
    <source>
        <dbReference type="EMBL" id="GAV89449.1"/>
    </source>
</evidence>
<keyword evidence="3 5" id="KW-0238">DNA-binding</keyword>
<keyword evidence="9" id="KW-1185">Reference proteome</keyword>
<dbReference type="InterPro" id="IPR031061">
    <property type="entry name" value="HMGB_plant"/>
</dbReference>
<comment type="similarity">
    <text evidence="2">Belongs to the HMGB family.</text>
</comment>
<name>A0A1Q3DAJ2_CEPFO</name>
<evidence type="ECO:0000256" key="4">
    <source>
        <dbReference type="ARBA" id="ARBA00023242"/>
    </source>
</evidence>
<evidence type="ECO:0000256" key="6">
    <source>
        <dbReference type="SAM" id="MobiDB-lite"/>
    </source>
</evidence>
<evidence type="ECO:0000313" key="9">
    <source>
        <dbReference type="Proteomes" id="UP000187406"/>
    </source>
</evidence>
<dbReference type="CDD" id="cd22005">
    <property type="entry name" value="HMG-box_AtHMGB1-like"/>
    <property type="match status" value="1"/>
</dbReference>
<feature type="compositionally biased region" description="Basic residues" evidence="6">
    <location>
        <begin position="21"/>
        <end position="32"/>
    </location>
</feature>
<dbReference type="PANTHER" id="PTHR46261:SF32">
    <property type="entry name" value="HIGH MOBILITY GROUP B PROTEIN 3-LIKE"/>
    <property type="match status" value="1"/>
</dbReference>
<evidence type="ECO:0000256" key="1">
    <source>
        <dbReference type="ARBA" id="ARBA00004123"/>
    </source>
</evidence>
<feature type="region of interest" description="Disordered" evidence="6">
    <location>
        <begin position="109"/>
        <end position="140"/>
    </location>
</feature>
<feature type="DNA-binding region" description="HMG box" evidence="5">
    <location>
        <begin position="40"/>
        <end position="109"/>
    </location>
</feature>
<comment type="caution">
    <text evidence="8">The sequence shown here is derived from an EMBL/GenBank/DDBJ whole genome shotgun (WGS) entry which is preliminary data.</text>
</comment>
<evidence type="ECO:0000256" key="5">
    <source>
        <dbReference type="PROSITE-ProRule" id="PRU00267"/>
    </source>
</evidence>
<dbReference type="GO" id="GO:0003677">
    <property type="term" value="F:DNA binding"/>
    <property type="evidence" value="ECO:0007669"/>
    <property type="project" value="UniProtKB-UniRule"/>
</dbReference>
<dbReference type="Proteomes" id="UP000187406">
    <property type="component" value="Unassembled WGS sequence"/>
</dbReference>
<dbReference type="PANTHER" id="PTHR46261">
    <property type="entry name" value="HIGH MOBILITY GROUP B PROTEIN 4-RELATED"/>
    <property type="match status" value="1"/>
</dbReference>
<dbReference type="OrthoDB" id="1919336at2759"/>
<dbReference type="GO" id="GO:0005634">
    <property type="term" value="C:nucleus"/>
    <property type="evidence" value="ECO:0007669"/>
    <property type="project" value="UniProtKB-SubCell"/>
</dbReference>
<dbReference type="Pfam" id="PF00505">
    <property type="entry name" value="HMG_box"/>
    <property type="match status" value="1"/>
</dbReference>
<keyword evidence="4 5" id="KW-0539">Nucleus</keyword>
<feature type="region of interest" description="Disordered" evidence="6">
    <location>
        <begin position="21"/>
        <end position="43"/>
    </location>
</feature>
<reference evidence="9" key="1">
    <citation type="submission" date="2016-04" db="EMBL/GenBank/DDBJ databases">
        <title>Cephalotus genome sequencing.</title>
        <authorList>
            <person name="Fukushima K."/>
            <person name="Hasebe M."/>
            <person name="Fang X."/>
        </authorList>
    </citation>
    <scope>NUCLEOTIDE SEQUENCE [LARGE SCALE GENOMIC DNA]</scope>
    <source>
        <strain evidence="9">cv. St1</strain>
    </source>
</reference>
<comment type="subcellular location">
    <subcellularLocation>
        <location evidence="1">Nucleus</location>
    </subcellularLocation>
</comment>
<protein>
    <submittedName>
        <fullName evidence="8">HMG_box domain-containing protein</fullName>
    </submittedName>
</protein>
<evidence type="ECO:0000259" key="7">
    <source>
        <dbReference type="PROSITE" id="PS50118"/>
    </source>
</evidence>
<feature type="domain" description="HMG box" evidence="7">
    <location>
        <begin position="40"/>
        <end position="109"/>
    </location>
</feature>
<dbReference type="InParanoid" id="A0A1Q3DAJ2"/>
<dbReference type="InterPro" id="IPR009071">
    <property type="entry name" value="HMG_box_dom"/>
</dbReference>
<sequence>MRGPRTALIAQKVAGAKIILKKRKGEPKRGKQTTKDPNAPKRPATAFFVFMEEFRKSFKENFPDNKSVAAVTKAGGENWKSLSDSEKAPYIDKALKRKQEYEKAVEVYKKNSALGGNRDDEQSEKSMSGVHDEDEQEASS</sequence>
<dbReference type="AlphaFoldDB" id="A0A1Q3DAJ2"/>
<dbReference type="Gene3D" id="1.10.30.10">
    <property type="entry name" value="High mobility group box domain"/>
    <property type="match status" value="1"/>
</dbReference>
<dbReference type="GO" id="GO:0030527">
    <property type="term" value="F:structural constituent of chromatin"/>
    <property type="evidence" value="ECO:0007669"/>
    <property type="project" value="UniProtKB-ARBA"/>
</dbReference>
<proteinExistence type="inferred from homology"/>
<dbReference type="SMART" id="SM00398">
    <property type="entry name" value="HMG"/>
    <property type="match status" value="1"/>
</dbReference>
<dbReference type="STRING" id="3775.A0A1Q3DAJ2"/>
<organism evidence="8 9">
    <name type="scientific">Cephalotus follicularis</name>
    <name type="common">Albany pitcher plant</name>
    <dbReference type="NCBI Taxonomy" id="3775"/>
    <lineage>
        <taxon>Eukaryota</taxon>
        <taxon>Viridiplantae</taxon>
        <taxon>Streptophyta</taxon>
        <taxon>Embryophyta</taxon>
        <taxon>Tracheophyta</taxon>
        <taxon>Spermatophyta</taxon>
        <taxon>Magnoliopsida</taxon>
        <taxon>eudicotyledons</taxon>
        <taxon>Gunneridae</taxon>
        <taxon>Pentapetalae</taxon>
        <taxon>rosids</taxon>
        <taxon>fabids</taxon>
        <taxon>Oxalidales</taxon>
        <taxon>Cephalotaceae</taxon>
        <taxon>Cephalotus</taxon>
    </lineage>
</organism>
<dbReference type="GO" id="GO:0006325">
    <property type="term" value="P:chromatin organization"/>
    <property type="evidence" value="ECO:0007669"/>
    <property type="project" value="UniProtKB-ARBA"/>
</dbReference>
<dbReference type="EMBL" id="BDDD01005505">
    <property type="protein sequence ID" value="GAV89449.1"/>
    <property type="molecule type" value="Genomic_DNA"/>
</dbReference>